<gene>
    <name evidence="2" type="ORF">BRAD3257_8499</name>
</gene>
<dbReference type="EMBL" id="LS398110">
    <property type="protein sequence ID" value="SPP99085.1"/>
    <property type="molecule type" value="Genomic_DNA"/>
</dbReference>
<protein>
    <submittedName>
        <fullName evidence="2">Uncharacterized protein</fullName>
    </submittedName>
</protein>
<evidence type="ECO:0000313" key="2">
    <source>
        <dbReference type="EMBL" id="SPP99085.1"/>
    </source>
</evidence>
<evidence type="ECO:0000256" key="1">
    <source>
        <dbReference type="SAM" id="MobiDB-lite"/>
    </source>
</evidence>
<dbReference type="Proteomes" id="UP000246085">
    <property type="component" value="Chromosome BRAD3257"/>
</dbReference>
<accession>A0A2U3QCP2</accession>
<reference evidence="2 3" key="1">
    <citation type="submission" date="2018-03" db="EMBL/GenBank/DDBJ databases">
        <authorList>
            <person name="Gully D."/>
        </authorList>
    </citation>
    <scope>NUCLEOTIDE SEQUENCE [LARGE SCALE GENOMIC DNA]</scope>
    <source>
        <strain evidence="2">ORS3257</strain>
    </source>
</reference>
<organism evidence="2 3">
    <name type="scientific">Bradyrhizobium vignae</name>
    <dbReference type="NCBI Taxonomy" id="1549949"/>
    <lineage>
        <taxon>Bacteria</taxon>
        <taxon>Pseudomonadati</taxon>
        <taxon>Pseudomonadota</taxon>
        <taxon>Alphaproteobacteria</taxon>
        <taxon>Hyphomicrobiales</taxon>
        <taxon>Nitrobacteraceae</taxon>
        <taxon>Bradyrhizobium</taxon>
    </lineage>
</organism>
<dbReference type="KEGG" id="bvz:BRAD3257_8499"/>
<proteinExistence type="predicted"/>
<sequence>MKQHTSEAFSTAAVGRTLLMPTRIVMPPRDPDEDEEETVTTPKLRRRCSRALSTIQRHCVSIER</sequence>
<name>A0A2U3QCP2_9BRAD</name>
<dbReference type="AlphaFoldDB" id="A0A2U3QCP2"/>
<evidence type="ECO:0000313" key="3">
    <source>
        <dbReference type="Proteomes" id="UP000246085"/>
    </source>
</evidence>
<feature type="region of interest" description="Disordered" evidence="1">
    <location>
        <begin position="1"/>
        <end position="44"/>
    </location>
</feature>